<dbReference type="Proteomes" id="UP001597425">
    <property type="component" value="Unassembled WGS sequence"/>
</dbReference>
<evidence type="ECO:0000256" key="2">
    <source>
        <dbReference type="SAM" id="SignalP"/>
    </source>
</evidence>
<dbReference type="EMBL" id="JBHUJD010000013">
    <property type="protein sequence ID" value="MFD2311048.1"/>
    <property type="molecule type" value="Genomic_DNA"/>
</dbReference>
<proteinExistence type="inferred from homology"/>
<comment type="caution">
    <text evidence="3">The sequence shown here is derived from an EMBL/GenBank/DDBJ whole genome shotgun (WGS) entry which is preliminary data.</text>
</comment>
<dbReference type="SUPFAM" id="SSF111364">
    <property type="entry name" value="Tsx-like channel"/>
    <property type="match status" value="1"/>
</dbReference>
<organism evidence="3 4">
    <name type="scientific">Microbulbifer halophilus</name>
    <dbReference type="NCBI Taxonomy" id="453963"/>
    <lineage>
        <taxon>Bacteria</taxon>
        <taxon>Pseudomonadati</taxon>
        <taxon>Pseudomonadota</taxon>
        <taxon>Gammaproteobacteria</taxon>
        <taxon>Cellvibrionales</taxon>
        <taxon>Microbulbiferaceae</taxon>
        <taxon>Microbulbifer</taxon>
    </lineage>
</organism>
<accession>A0ABW5EBT7</accession>
<dbReference type="InterPro" id="IPR036777">
    <property type="entry name" value="Channel_Tsx-like_sf"/>
</dbReference>
<reference evidence="4" key="1">
    <citation type="journal article" date="2019" name="Int. J. Syst. Evol. Microbiol.">
        <title>The Global Catalogue of Microorganisms (GCM) 10K type strain sequencing project: providing services to taxonomists for standard genome sequencing and annotation.</title>
        <authorList>
            <consortium name="The Broad Institute Genomics Platform"/>
            <consortium name="The Broad Institute Genome Sequencing Center for Infectious Disease"/>
            <person name="Wu L."/>
            <person name="Ma J."/>
        </authorList>
    </citation>
    <scope>NUCLEOTIDE SEQUENCE [LARGE SCALE GENOMIC DNA]</scope>
    <source>
        <strain evidence="4">KCTC 12848</strain>
    </source>
</reference>
<evidence type="ECO:0000313" key="4">
    <source>
        <dbReference type="Proteomes" id="UP001597425"/>
    </source>
</evidence>
<keyword evidence="4" id="KW-1185">Reference proteome</keyword>
<sequence>MKSPAVVPRLLLLSLCLCPPAAAAAEWSNTEAQLQYGHLDNPYTGRGTDTTILTLQHASGWQYGDNYFFVDFLNDSRGDGFNDKDVYAEWYSNFSLGKITGCDLAVGPFSDFGLIFGYNFAADANVGKVLPGIRLSWEIPAEGAFLNTDITAFIDDSDGDMAPREGDSFMVDFNGAFPFTIGGQDFSIEGHIEYIEGRRIESGGRAKSWIFAQPQFRWDMGKALFDSPKQLFVGIEYQYWRNKQGTDVDESAVQALLVWRF</sequence>
<evidence type="ECO:0000313" key="3">
    <source>
        <dbReference type="EMBL" id="MFD2311048.1"/>
    </source>
</evidence>
<feature type="chain" id="PRO_5047187661" evidence="2">
    <location>
        <begin position="25"/>
        <end position="261"/>
    </location>
</feature>
<comment type="similarity">
    <text evidence="1">Belongs to the nucleoside-specific channel-forming outer membrane porin (Tsx) (TC 1.B.10) family.</text>
</comment>
<gene>
    <name evidence="3" type="ORF">ACFSKX_11540</name>
</gene>
<dbReference type="RefSeq" id="WP_265721510.1">
    <property type="nucleotide sequence ID" value="NZ_JAPIVK010000012.1"/>
</dbReference>
<dbReference type="InterPro" id="IPR018013">
    <property type="entry name" value="Channel_Tsx-like"/>
</dbReference>
<protein>
    <submittedName>
        <fullName evidence="3">Outer membrane protein OmpK</fullName>
    </submittedName>
</protein>
<dbReference type="Gene3D" id="2.40.230.20">
    <property type="entry name" value="Nucleoside-specific channel-forming protein, Tsx-like"/>
    <property type="match status" value="1"/>
</dbReference>
<evidence type="ECO:0000256" key="1">
    <source>
        <dbReference type="ARBA" id="ARBA00008728"/>
    </source>
</evidence>
<name>A0ABW5EBT7_9GAMM</name>
<keyword evidence="2" id="KW-0732">Signal</keyword>
<feature type="signal peptide" evidence="2">
    <location>
        <begin position="1"/>
        <end position="24"/>
    </location>
</feature>
<dbReference type="Pfam" id="PF03502">
    <property type="entry name" value="Channel_Tsx"/>
    <property type="match status" value="1"/>
</dbReference>